<dbReference type="CDD" id="cd06587">
    <property type="entry name" value="VOC"/>
    <property type="match status" value="1"/>
</dbReference>
<gene>
    <name evidence="2" type="ORF">C8E89_11464</name>
</gene>
<dbReference type="SUPFAM" id="SSF54593">
    <property type="entry name" value="Glyoxalase/Bleomycin resistance protein/Dihydroxybiphenyl dioxygenase"/>
    <property type="match status" value="1"/>
</dbReference>
<proteinExistence type="predicted"/>
<reference evidence="3" key="1">
    <citation type="submission" date="2018-05" db="EMBL/GenBank/DDBJ databases">
        <authorList>
            <person name="Deangelis K."/>
            <person name="Huntemann M."/>
            <person name="Clum A."/>
            <person name="Pillay M."/>
            <person name="Palaniappan K."/>
            <person name="Varghese N."/>
            <person name="Mikhailova N."/>
            <person name="Stamatis D."/>
            <person name="Reddy T."/>
            <person name="Daum C."/>
            <person name="Shapiro N."/>
            <person name="Ivanova N."/>
            <person name="Kyrpides N."/>
            <person name="Woyke T."/>
        </authorList>
    </citation>
    <scope>NUCLEOTIDE SEQUENCE [LARGE SCALE GENOMIC DNA]</scope>
    <source>
        <strain evidence="3">GAS496</strain>
    </source>
</reference>
<keyword evidence="3" id="KW-1185">Reference proteome</keyword>
<comment type="caution">
    <text evidence="2">The sequence shown here is derived from an EMBL/GenBank/DDBJ whole genome shotgun (WGS) entry which is preliminary data.</text>
</comment>
<dbReference type="GO" id="GO:0016829">
    <property type="term" value="F:lyase activity"/>
    <property type="evidence" value="ECO:0007669"/>
    <property type="project" value="UniProtKB-KW"/>
</dbReference>
<dbReference type="InterPro" id="IPR037523">
    <property type="entry name" value="VOC_core"/>
</dbReference>
<dbReference type="PROSITE" id="PS51819">
    <property type="entry name" value="VOC"/>
    <property type="match status" value="1"/>
</dbReference>
<dbReference type="InterPro" id="IPR041581">
    <property type="entry name" value="Glyoxalase_6"/>
</dbReference>
<feature type="domain" description="VOC" evidence="1">
    <location>
        <begin position="35"/>
        <end position="147"/>
    </location>
</feature>
<accession>A0A318HHH5</accession>
<evidence type="ECO:0000313" key="3">
    <source>
        <dbReference type="Proteomes" id="UP000247781"/>
    </source>
</evidence>
<keyword evidence="2" id="KW-0456">Lyase</keyword>
<evidence type="ECO:0000259" key="1">
    <source>
        <dbReference type="PROSITE" id="PS51819"/>
    </source>
</evidence>
<organism evidence="2 3">
    <name type="scientific">Mycolicibacterium moriokaense</name>
    <dbReference type="NCBI Taxonomy" id="39691"/>
    <lineage>
        <taxon>Bacteria</taxon>
        <taxon>Bacillati</taxon>
        <taxon>Actinomycetota</taxon>
        <taxon>Actinomycetes</taxon>
        <taxon>Mycobacteriales</taxon>
        <taxon>Mycobacteriaceae</taxon>
        <taxon>Mycolicibacterium</taxon>
    </lineage>
</organism>
<dbReference type="Proteomes" id="UP000247781">
    <property type="component" value="Unassembled WGS sequence"/>
</dbReference>
<dbReference type="AlphaFoldDB" id="A0A318HHH5"/>
<protein>
    <submittedName>
        <fullName evidence="2">Putative enzyme related to lactoylglutathione lyase</fullName>
    </submittedName>
</protein>
<sequence length="149" mass="16518">MVADCADDDSLSLSKTDSSKIDCAVQWSNVGMRIRWSGLTIDCADPARLATFWGALLDREARPGLPGWVELAPRHEKEPRINLQPVPEPKSGKVRIHLDIAVDDIDSMVERIISLGGRDTGERHEYPEGVVIVLADPEGNEFCAVQYYD</sequence>
<dbReference type="EMBL" id="QJJU01000014">
    <property type="protein sequence ID" value="PXX06291.1"/>
    <property type="molecule type" value="Genomic_DNA"/>
</dbReference>
<name>A0A318HHH5_9MYCO</name>
<dbReference type="Gene3D" id="3.10.180.10">
    <property type="entry name" value="2,3-Dihydroxybiphenyl 1,2-Dioxygenase, domain 1"/>
    <property type="match status" value="1"/>
</dbReference>
<dbReference type="PANTHER" id="PTHR35908:SF1">
    <property type="entry name" value="CONSERVED PROTEIN"/>
    <property type="match status" value="1"/>
</dbReference>
<dbReference type="InterPro" id="IPR029068">
    <property type="entry name" value="Glyas_Bleomycin-R_OHBP_Dase"/>
</dbReference>
<reference evidence="2 3" key="2">
    <citation type="submission" date="2018-06" db="EMBL/GenBank/DDBJ databases">
        <title>Sequencing of bacterial isolates from soil warming experiment in Harvard Forest, Massachusetts, USA.</title>
        <authorList>
            <person name="Deangelis K.PhD."/>
        </authorList>
    </citation>
    <scope>NUCLEOTIDE SEQUENCE [LARGE SCALE GENOMIC DNA]</scope>
    <source>
        <strain evidence="2 3">GAS496</strain>
    </source>
</reference>
<dbReference type="PANTHER" id="PTHR35908">
    <property type="entry name" value="HYPOTHETICAL FUSION PROTEIN"/>
    <property type="match status" value="1"/>
</dbReference>
<evidence type="ECO:0000313" key="2">
    <source>
        <dbReference type="EMBL" id="PXX06291.1"/>
    </source>
</evidence>
<dbReference type="Pfam" id="PF18029">
    <property type="entry name" value="Glyoxalase_6"/>
    <property type="match status" value="1"/>
</dbReference>